<dbReference type="AlphaFoldDB" id="A0A1I5TZQ1"/>
<dbReference type="SUPFAM" id="SSF46689">
    <property type="entry name" value="Homeodomain-like"/>
    <property type="match status" value="1"/>
</dbReference>
<dbReference type="Gene3D" id="1.10.357.10">
    <property type="entry name" value="Tetracycline Repressor, domain 2"/>
    <property type="match status" value="1"/>
</dbReference>
<dbReference type="GO" id="GO:0003700">
    <property type="term" value="F:DNA-binding transcription factor activity"/>
    <property type="evidence" value="ECO:0007669"/>
    <property type="project" value="TreeGrafter"/>
</dbReference>
<dbReference type="RefSeq" id="WP_093575017.1">
    <property type="nucleotide sequence ID" value="NZ_FOWC01000007.1"/>
</dbReference>
<dbReference type="Pfam" id="PF00440">
    <property type="entry name" value="TetR_N"/>
    <property type="match status" value="1"/>
</dbReference>
<dbReference type="PRINTS" id="PR00455">
    <property type="entry name" value="HTHTETR"/>
</dbReference>
<evidence type="ECO:0000313" key="4">
    <source>
        <dbReference type="EMBL" id="SFP88518.1"/>
    </source>
</evidence>
<name>A0A1I5TZQ1_9PSEU</name>
<protein>
    <submittedName>
        <fullName evidence="4">Regulatory protein, tetR family</fullName>
    </submittedName>
</protein>
<organism evidence="4 5">
    <name type="scientific">Amycolatopsis rubida</name>
    <dbReference type="NCBI Taxonomy" id="112413"/>
    <lineage>
        <taxon>Bacteria</taxon>
        <taxon>Bacillati</taxon>
        <taxon>Actinomycetota</taxon>
        <taxon>Actinomycetes</taxon>
        <taxon>Pseudonocardiales</taxon>
        <taxon>Pseudonocardiaceae</taxon>
        <taxon>Amycolatopsis</taxon>
    </lineage>
</organism>
<sequence length="186" mass="20250">MTIDWTPKARAVLTAASELFYERGIHAVGVDVIAAKAGVTKKTLYDRFGSKDRLVVEYLSARDARWREFLGEWLEKAGTTPRERLAAVFDASEAWAEKYGGKGCSMINAHAEISDPARPAYAVMTESKQWLLGVLVEVAESAGVSEPHKVAEQIMLLHEGAIVMAGMRVAENIFARAAETAAVLLG</sequence>
<dbReference type="InterPro" id="IPR036271">
    <property type="entry name" value="Tet_transcr_reg_TetR-rel_C_sf"/>
</dbReference>
<evidence type="ECO:0000256" key="2">
    <source>
        <dbReference type="PROSITE-ProRule" id="PRU00335"/>
    </source>
</evidence>
<dbReference type="GO" id="GO:0000976">
    <property type="term" value="F:transcription cis-regulatory region binding"/>
    <property type="evidence" value="ECO:0007669"/>
    <property type="project" value="TreeGrafter"/>
</dbReference>
<dbReference type="InterPro" id="IPR050109">
    <property type="entry name" value="HTH-type_TetR-like_transc_reg"/>
</dbReference>
<dbReference type="SUPFAM" id="SSF48498">
    <property type="entry name" value="Tetracyclin repressor-like, C-terminal domain"/>
    <property type="match status" value="1"/>
</dbReference>
<dbReference type="PANTHER" id="PTHR30055:SF200">
    <property type="entry name" value="HTH-TYPE TRANSCRIPTIONAL REPRESSOR BDCR"/>
    <property type="match status" value="1"/>
</dbReference>
<gene>
    <name evidence="4" type="ORF">SAMN05421854_107323</name>
</gene>
<dbReference type="OrthoDB" id="4214267at2"/>
<evidence type="ECO:0000259" key="3">
    <source>
        <dbReference type="PROSITE" id="PS50977"/>
    </source>
</evidence>
<dbReference type="Proteomes" id="UP000199137">
    <property type="component" value="Unassembled WGS sequence"/>
</dbReference>
<dbReference type="InterPro" id="IPR001647">
    <property type="entry name" value="HTH_TetR"/>
</dbReference>
<dbReference type="InterPro" id="IPR009057">
    <property type="entry name" value="Homeodomain-like_sf"/>
</dbReference>
<evidence type="ECO:0000256" key="1">
    <source>
        <dbReference type="ARBA" id="ARBA00023125"/>
    </source>
</evidence>
<feature type="DNA-binding region" description="H-T-H motif" evidence="2">
    <location>
        <begin position="29"/>
        <end position="48"/>
    </location>
</feature>
<keyword evidence="1 2" id="KW-0238">DNA-binding</keyword>
<evidence type="ECO:0000313" key="5">
    <source>
        <dbReference type="Proteomes" id="UP000199137"/>
    </source>
</evidence>
<accession>A0A1I5TZQ1</accession>
<dbReference type="EMBL" id="FOWC01000007">
    <property type="protein sequence ID" value="SFP88518.1"/>
    <property type="molecule type" value="Genomic_DNA"/>
</dbReference>
<reference evidence="4 5" key="1">
    <citation type="submission" date="2016-10" db="EMBL/GenBank/DDBJ databases">
        <authorList>
            <person name="de Groot N.N."/>
        </authorList>
    </citation>
    <scope>NUCLEOTIDE SEQUENCE [LARGE SCALE GENOMIC DNA]</scope>
    <source>
        <strain evidence="4 5">DSM 44637</strain>
    </source>
</reference>
<dbReference type="PANTHER" id="PTHR30055">
    <property type="entry name" value="HTH-TYPE TRANSCRIPTIONAL REGULATOR RUTR"/>
    <property type="match status" value="1"/>
</dbReference>
<dbReference type="PROSITE" id="PS50977">
    <property type="entry name" value="HTH_TETR_2"/>
    <property type="match status" value="1"/>
</dbReference>
<feature type="domain" description="HTH tetR-type" evidence="3">
    <location>
        <begin position="6"/>
        <end position="66"/>
    </location>
</feature>
<proteinExistence type="predicted"/>